<accession>A0A1D1W1J0</accession>
<organism evidence="7 8">
    <name type="scientific">Ramazzottius varieornatus</name>
    <name type="common">Water bear</name>
    <name type="synonym">Tardigrade</name>
    <dbReference type="NCBI Taxonomy" id="947166"/>
    <lineage>
        <taxon>Eukaryota</taxon>
        <taxon>Metazoa</taxon>
        <taxon>Ecdysozoa</taxon>
        <taxon>Tardigrada</taxon>
        <taxon>Eutardigrada</taxon>
        <taxon>Parachela</taxon>
        <taxon>Hypsibioidea</taxon>
        <taxon>Ramazzottiidae</taxon>
        <taxon>Ramazzottius</taxon>
    </lineage>
</organism>
<dbReference type="PANTHER" id="PTHR42908">
    <property type="entry name" value="TRANSLATION ELONGATION FACTOR-RELATED"/>
    <property type="match status" value="1"/>
</dbReference>
<evidence type="ECO:0000256" key="3">
    <source>
        <dbReference type="ARBA" id="ARBA00022917"/>
    </source>
</evidence>
<feature type="region of interest" description="Disordered" evidence="4">
    <location>
        <begin position="210"/>
        <end position="234"/>
    </location>
</feature>
<dbReference type="GO" id="GO:0005525">
    <property type="term" value="F:GTP binding"/>
    <property type="evidence" value="ECO:0007669"/>
    <property type="project" value="InterPro"/>
</dbReference>
<keyword evidence="3" id="KW-0648">Protein biosynthesis</keyword>
<dbReference type="EMBL" id="BDGG01000012">
    <property type="protein sequence ID" value="GAV05978.1"/>
    <property type="molecule type" value="Genomic_DNA"/>
</dbReference>
<gene>
    <name evidence="7" type="primary">RvY_16024</name>
    <name evidence="7" type="synonym">RvY_16024.1</name>
    <name evidence="7" type="ORF">RvY_16024-1</name>
</gene>
<dbReference type="Gene3D" id="3.90.1430.10">
    <property type="entry name" value="Yeast translation eEF2 (G' domain)"/>
    <property type="match status" value="1"/>
</dbReference>
<name>A0A1D1W1J0_RAMVA</name>
<keyword evidence="2" id="KW-0251">Elongation factor</keyword>
<keyword evidence="1" id="KW-0963">Cytoplasm</keyword>
<evidence type="ECO:0000313" key="8">
    <source>
        <dbReference type="Proteomes" id="UP000186922"/>
    </source>
</evidence>
<dbReference type="STRING" id="947166.A0A1D1W1J0"/>
<dbReference type="AlphaFoldDB" id="A0A1D1W1J0"/>
<evidence type="ECO:0000259" key="6">
    <source>
        <dbReference type="Pfam" id="PF03144"/>
    </source>
</evidence>
<dbReference type="GO" id="GO:0003746">
    <property type="term" value="F:translation elongation factor activity"/>
    <property type="evidence" value="ECO:0007669"/>
    <property type="project" value="UniProtKB-KW"/>
</dbReference>
<dbReference type="SUPFAM" id="SSF52540">
    <property type="entry name" value="P-loop containing nucleoside triphosphate hydrolases"/>
    <property type="match status" value="1"/>
</dbReference>
<proteinExistence type="predicted"/>
<dbReference type="PANTHER" id="PTHR42908:SF10">
    <property type="entry name" value="EUKARYOTIC TRANSLATION ELONGATION FACTOR 2"/>
    <property type="match status" value="1"/>
</dbReference>
<dbReference type="Pfam" id="PF03144">
    <property type="entry name" value="GTP_EFTU_D2"/>
    <property type="match status" value="1"/>
</dbReference>
<evidence type="ECO:0000256" key="1">
    <source>
        <dbReference type="ARBA" id="ARBA00022490"/>
    </source>
</evidence>
<dbReference type="InterPro" id="IPR027417">
    <property type="entry name" value="P-loop_NTPase"/>
</dbReference>
<sequence length="342" mass="38519">MRSFNFFVLDPIYKIFDAVMNFKKEKTDELLQKLGIELKLEDRGKKGKRLLRIILQKWLPAGEVLFQMITLHLPSPATAQKYRMEMLYEGPHDDEAAIAIKNCDPEGPLMIYISKMVPTFDKGCFCAFDRVFSGKVQSGQKVRVIGAKHVPGKKDDLYEKSIQRTVLMMGCNTEAMEDVPSGNICGLVGFGRSLAKCSITGVEGIYKLKDTRTPEGSDGGSRESSLGSEESWVNERAQQACRGESGLRSRKRKGSSPSTLRTVIWKDPFWATVSGFAMVAFVLVISFTARVLVQYIPLSRLVRLNGTWDTVVDSFLKPRVLANVALMNREWIEFHLRNSTIF</sequence>
<dbReference type="GO" id="GO:1990904">
    <property type="term" value="C:ribonucleoprotein complex"/>
    <property type="evidence" value="ECO:0007669"/>
    <property type="project" value="TreeGrafter"/>
</dbReference>
<dbReference type="GO" id="GO:0003924">
    <property type="term" value="F:GTPase activity"/>
    <property type="evidence" value="ECO:0007669"/>
    <property type="project" value="TreeGrafter"/>
</dbReference>
<evidence type="ECO:0000256" key="5">
    <source>
        <dbReference type="SAM" id="Phobius"/>
    </source>
</evidence>
<dbReference type="InterPro" id="IPR009000">
    <property type="entry name" value="Transl_B-barrel_sf"/>
</dbReference>
<feature type="compositionally biased region" description="Low complexity" evidence="4">
    <location>
        <begin position="222"/>
        <end position="231"/>
    </location>
</feature>
<keyword evidence="5" id="KW-1133">Transmembrane helix</keyword>
<dbReference type="Proteomes" id="UP000186922">
    <property type="component" value="Unassembled WGS sequence"/>
</dbReference>
<dbReference type="Gene3D" id="2.40.30.10">
    <property type="entry name" value="Translation factors"/>
    <property type="match status" value="1"/>
</dbReference>
<dbReference type="GO" id="GO:0043022">
    <property type="term" value="F:ribosome binding"/>
    <property type="evidence" value="ECO:0007669"/>
    <property type="project" value="TreeGrafter"/>
</dbReference>
<protein>
    <recommendedName>
        <fullName evidence="6">Translation elongation factor EFTu-like domain-containing protein</fullName>
    </recommendedName>
</protein>
<keyword evidence="5" id="KW-0472">Membrane</keyword>
<comment type="caution">
    <text evidence="7">The sequence shown here is derived from an EMBL/GenBank/DDBJ whole genome shotgun (WGS) entry which is preliminary data.</text>
</comment>
<dbReference type="GO" id="GO:0005829">
    <property type="term" value="C:cytosol"/>
    <property type="evidence" value="ECO:0007669"/>
    <property type="project" value="TreeGrafter"/>
</dbReference>
<dbReference type="SUPFAM" id="SSF50447">
    <property type="entry name" value="Translation proteins"/>
    <property type="match status" value="1"/>
</dbReference>
<evidence type="ECO:0000256" key="2">
    <source>
        <dbReference type="ARBA" id="ARBA00022768"/>
    </source>
</evidence>
<dbReference type="InterPro" id="IPR004161">
    <property type="entry name" value="EFTu-like_2"/>
</dbReference>
<evidence type="ECO:0000313" key="7">
    <source>
        <dbReference type="EMBL" id="GAV05978.1"/>
    </source>
</evidence>
<reference evidence="7 8" key="1">
    <citation type="journal article" date="2016" name="Nat. Commun.">
        <title>Extremotolerant tardigrade genome and improved radiotolerance of human cultured cells by tardigrade-unique protein.</title>
        <authorList>
            <person name="Hashimoto T."/>
            <person name="Horikawa D.D."/>
            <person name="Saito Y."/>
            <person name="Kuwahara H."/>
            <person name="Kozuka-Hata H."/>
            <person name="Shin-I T."/>
            <person name="Minakuchi Y."/>
            <person name="Ohishi K."/>
            <person name="Motoyama A."/>
            <person name="Aizu T."/>
            <person name="Enomoto A."/>
            <person name="Kondo K."/>
            <person name="Tanaka S."/>
            <person name="Hara Y."/>
            <person name="Koshikawa S."/>
            <person name="Sagara H."/>
            <person name="Miura T."/>
            <person name="Yokobori S."/>
            <person name="Miyagawa K."/>
            <person name="Suzuki Y."/>
            <person name="Kubo T."/>
            <person name="Oyama M."/>
            <person name="Kohara Y."/>
            <person name="Fujiyama A."/>
            <person name="Arakawa K."/>
            <person name="Katayama T."/>
            <person name="Toyoda A."/>
            <person name="Kunieda T."/>
        </authorList>
    </citation>
    <scope>NUCLEOTIDE SEQUENCE [LARGE SCALE GENOMIC DNA]</scope>
    <source>
        <strain evidence="7 8">YOKOZUNA-1</strain>
    </source>
</reference>
<dbReference type="FunFam" id="2.40.30.10:FF:000010">
    <property type="entry name" value="Translation elongation factor 2"/>
    <property type="match status" value="1"/>
</dbReference>
<feature type="domain" description="Translation elongation factor EFTu-like" evidence="6">
    <location>
        <begin position="127"/>
        <end position="190"/>
    </location>
</feature>
<keyword evidence="5" id="KW-0812">Transmembrane</keyword>
<keyword evidence="8" id="KW-1185">Reference proteome</keyword>
<evidence type="ECO:0000256" key="4">
    <source>
        <dbReference type="SAM" id="MobiDB-lite"/>
    </source>
</evidence>
<feature type="transmembrane region" description="Helical" evidence="5">
    <location>
        <begin position="269"/>
        <end position="293"/>
    </location>
</feature>
<dbReference type="CDD" id="cd16268">
    <property type="entry name" value="EF2_II"/>
    <property type="match status" value="1"/>
</dbReference>